<dbReference type="Gene3D" id="1.10.455.10">
    <property type="entry name" value="Ribosomal protein S7 domain"/>
    <property type="match status" value="1"/>
</dbReference>
<dbReference type="HAMAP" id="MF_00480_B">
    <property type="entry name" value="Ribosomal_uS7_B"/>
    <property type="match status" value="1"/>
</dbReference>
<keyword evidence="3 7" id="KW-0699">rRNA-binding</keyword>
<accession>A0A7W9SSV4</accession>
<dbReference type="InterPro" id="IPR005717">
    <property type="entry name" value="Ribosomal_uS7_bac/org-type"/>
</dbReference>
<dbReference type="CDD" id="cd14869">
    <property type="entry name" value="uS7_Bacteria"/>
    <property type="match status" value="1"/>
</dbReference>
<dbReference type="InterPro" id="IPR000235">
    <property type="entry name" value="Ribosomal_uS7"/>
</dbReference>
<dbReference type="PIRSF" id="PIRSF002122">
    <property type="entry name" value="RPS7p_RPS7a_RPS5e_RPS7o"/>
    <property type="match status" value="1"/>
</dbReference>
<dbReference type="FunFam" id="1.10.455.10:FF:000001">
    <property type="entry name" value="30S ribosomal protein S7"/>
    <property type="match status" value="1"/>
</dbReference>
<dbReference type="Proteomes" id="UP000520814">
    <property type="component" value="Unassembled WGS sequence"/>
</dbReference>
<evidence type="ECO:0000256" key="7">
    <source>
        <dbReference type="HAMAP-Rule" id="MF_00480"/>
    </source>
</evidence>
<dbReference type="InterPro" id="IPR023798">
    <property type="entry name" value="Ribosomal_uS7_dom"/>
</dbReference>
<evidence type="ECO:0000259" key="8">
    <source>
        <dbReference type="Pfam" id="PF00177"/>
    </source>
</evidence>
<evidence type="ECO:0000256" key="5">
    <source>
        <dbReference type="ARBA" id="ARBA00022980"/>
    </source>
</evidence>
<comment type="similarity">
    <text evidence="1 7">Belongs to the universal ribosomal protein uS7 family.</text>
</comment>
<dbReference type="GO" id="GO:0006412">
    <property type="term" value="P:translation"/>
    <property type="evidence" value="ECO:0007669"/>
    <property type="project" value="UniProtKB-UniRule"/>
</dbReference>
<dbReference type="Pfam" id="PF00177">
    <property type="entry name" value="Ribosomal_S7"/>
    <property type="match status" value="1"/>
</dbReference>
<feature type="domain" description="Small ribosomal subunit protein uS7" evidence="8">
    <location>
        <begin position="2"/>
        <end position="149"/>
    </location>
</feature>
<comment type="subunit">
    <text evidence="7">Part of the 30S ribosomal subunit. Contacts proteins S9 and S11.</text>
</comment>
<evidence type="ECO:0000256" key="3">
    <source>
        <dbReference type="ARBA" id="ARBA00022730"/>
    </source>
</evidence>
<proteinExistence type="inferred from homology"/>
<evidence type="ECO:0000313" key="9">
    <source>
        <dbReference type="EMBL" id="MBB6051760.1"/>
    </source>
</evidence>
<reference evidence="9 10" key="1">
    <citation type="submission" date="2020-08" db="EMBL/GenBank/DDBJ databases">
        <title>Genomic Encyclopedia of Type Strains, Phase IV (KMG-IV): sequencing the most valuable type-strain genomes for metagenomic binning, comparative biology and taxonomic classification.</title>
        <authorList>
            <person name="Goeker M."/>
        </authorList>
    </citation>
    <scope>NUCLEOTIDE SEQUENCE [LARGE SCALE GENOMIC DNA]</scope>
    <source>
        <strain evidence="9 10">DSM 23562</strain>
    </source>
</reference>
<evidence type="ECO:0000256" key="2">
    <source>
        <dbReference type="ARBA" id="ARBA00022555"/>
    </source>
</evidence>
<dbReference type="NCBIfam" id="TIGR01029">
    <property type="entry name" value="rpsG_bact"/>
    <property type="match status" value="1"/>
</dbReference>
<protein>
    <recommendedName>
        <fullName evidence="7">Small ribosomal subunit protein uS7</fullName>
    </recommendedName>
</protein>
<dbReference type="RefSeq" id="WP_184199398.1">
    <property type="nucleotide sequence ID" value="NZ_JACHGW010000003.1"/>
</dbReference>
<name>A0A7W9SSV4_ARMRO</name>
<dbReference type="PANTHER" id="PTHR11205">
    <property type="entry name" value="RIBOSOMAL PROTEIN S7"/>
    <property type="match status" value="1"/>
</dbReference>
<keyword evidence="6 7" id="KW-0687">Ribonucleoprotein</keyword>
<dbReference type="GO" id="GO:0000049">
    <property type="term" value="F:tRNA binding"/>
    <property type="evidence" value="ECO:0007669"/>
    <property type="project" value="UniProtKB-UniRule"/>
</dbReference>
<keyword evidence="5 7" id="KW-0689">Ribosomal protein</keyword>
<dbReference type="InterPro" id="IPR036823">
    <property type="entry name" value="Ribosomal_uS7_dom_sf"/>
</dbReference>
<comment type="function">
    <text evidence="7">One of the primary rRNA binding proteins, it binds directly to 16S rRNA where it nucleates assembly of the head domain of the 30S subunit. Is located at the subunit interface close to the decoding center, probably blocks exit of the E-site tRNA.</text>
</comment>
<dbReference type="SUPFAM" id="SSF47973">
    <property type="entry name" value="Ribosomal protein S7"/>
    <property type="match status" value="1"/>
</dbReference>
<evidence type="ECO:0000256" key="4">
    <source>
        <dbReference type="ARBA" id="ARBA00022884"/>
    </source>
</evidence>
<sequence>MPRKGPAPRRVIAPDPIYNQIMVSRFINRLMLDGKKSVAEKIFYSALEKVEARAGRPGIEVFNEALRNVMPVVEVKPRRVGGATYQVPVEVKSPRKEAVGIRWMITFARRRNGRSMVDKLSAEILDAANKQGGAVRRREEGFKMAEANKAFSHYRF</sequence>
<dbReference type="EMBL" id="JACHGW010000003">
    <property type="protein sequence ID" value="MBB6051760.1"/>
    <property type="molecule type" value="Genomic_DNA"/>
</dbReference>
<keyword evidence="4 7" id="KW-0694">RNA-binding</keyword>
<dbReference type="GO" id="GO:0019843">
    <property type="term" value="F:rRNA binding"/>
    <property type="evidence" value="ECO:0007669"/>
    <property type="project" value="UniProtKB-UniRule"/>
</dbReference>
<gene>
    <name evidence="7" type="primary">rpsG</name>
    <name evidence="9" type="ORF">HNQ39_003570</name>
</gene>
<dbReference type="GO" id="GO:0003735">
    <property type="term" value="F:structural constituent of ribosome"/>
    <property type="evidence" value="ECO:0007669"/>
    <property type="project" value="InterPro"/>
</dbReference>
<comment type="caution">
    <text evidence="9">The sequence shown here is derived from an EMBL/GenBank/DDBJ whole genome shotgun (WGS) entry which is preliminary data.</text>
</comment>
<dbReference type="AlphaFoldDB" id="A0A7W9SSV4"/>
<keyword evidence="2 7" id="KW-0820">tRNA-binding</keyword>
<keyword evidence="10" id="KW-1185">Reference proteome</keyword>
<evidence type="ECO:0000313" key="10">
    <source>
        <dbReference type="Proteomes" id="UP000520814"/>
    </source>
</evidence>
<organism evidence="9 10">
    <name type="scientific">Armatimonas rosea</name>
    <dbReference type="NCBI Taxonomy" id="685828"/>
    <lineage>
        <taxon>Bacteria</taxon>
        <taxon>Bacillati</taxon>
        <taxon>Armatimonadota</taxon>
        <taxon>Armatimonadia</taxon>
        <taxon>Armatimonadales</taxon>
        <taxon>Armatimonadaceae</taxon>
        <taxon>Armatimonas</taxon>
    </lineage>
</organism>
<evidence type="ECO:0000256" key="1">
    <source>
        <dbReference type="ARBA" id="ARBA00007151"/>
    </source>
</evidence>
<evidence type="ECO:0000256" key="6">
    <source>
        <dbReference type="ARBA" id="ARBA00023274"/>
    </source>
</evidence>
<dbReference type="GO" id="GO:0015935">
    <property type="term" value="C:small ribosomal subunit"/>
    <property type="evidence" value="ECO:0007669"/>
    <property type="project" value="InterPro"/>
</dbReference>